<evidence type="ECO:0000313" key="2">
    <source>
        <dbReference type="EMBL" id="EOQ90719.1"/>
    </source>
</evidence>
<feature type="chain" id="PRO_5022712606" description="Outer membrane protein, TIGR04327 family" evidence="1">
    <location>
        <begin position="19"/>
        <end position="303"/>
    </location>
</feature>
<feature type="signal peptide" evidence="1">
    <location>
        <begin position="1"/>
        <end position="18"/>
    </location>
</feature>
<dbReference type="OrthoDB" id="331086at2"/>
<dbReference type="STRING" id="1249483.LEP1GSC202_3534"/>
<evidence type="ECO:0008006" key="4">
    <source>
        <dbReference type="Google" id="ProtNLM"/>
    </source>
</evidence>
<organism evidence="2 3">
    <name type="scientific">Leptospira yanagawae serovar Saopaulo str. Sao Paulo = ATCC 700523</name>
    <dbReference type="NCBI Taxonomy" id="1249483"/>
    <lineage>
        <taxon>Bacteria</taxon>
        <taxon>Pseudomonadati</taxon>
        <taxon>Spirochaetota</taxon>
        <taxon>Spirochaetia</taxon>
        <taxon>Leptospirales</taxon>
        <taxon>Leptospiraceae</taxon>
        <taxon>Leptospira</taxon>
    </lineage>
</organism>
<dbReference type="RefSeq" id="WP_015675699.1">
    <property type="nucleotide sequence ID" value="NZ_AOGX02000006.1"/>
</dbReference>
<evidence type="ECO:0000313" key="3">
    <source>
        <dbReference type="Proteomes" id="UP000013996"/>
    </source>
</evidence>
<sequence length="303" mass="35419">MKKITTVILLLISSQLLAEEINQGQVKNNRSLSIYLRRYSTFIDSFEQRMLFQNFNYYDQNDKKTIPGYEFGIRKKFENSNFSLQSEFQEYKKGNIGMRATACIGRYCDLAPVSAGAYFRNQFRNTILYDTTPDKFRLSFGFRYIKSELSDGSGYRYNYTVGQKFFGPEIGFEYQTDKYWNFNLLIHYNYFYLFGKIDNRYNGTYTNFSPVSYNSDPNATYVGGEFGMKLNYDFDELYYLSIGILTLEARTKVNPYAMTVNYLADPQYKYALDTGANINYLIYNAANSKEVLRSVYLEAGLKL</sequence>
<protein>
    <recommendedName>
        <fullName evidence="4">Outer membrane protein, TIGR04327 family</fullName>
    </recommendedName>
</protein>
<dbReference type="AlphaFoldDB" id="A0A5E8HHG9"/>
<comment type="caution">
    <text evidence="2">The sequence shown here is derived from an EMBL/GenBank/DDBJ whole genome shotgun (WGS) entry which is preliminary data.</text>
</comment>
<keyword evidence="1" id="KW-0732">Signal</keyword>
<dbReference type="EMBL" id="AOGX02000006">
    <property type="protein sequence ID" value="EOQ90719.1"/>
    <property type="molecule type" value="Genomic_DNA"/>
</dbReference>
<reference evidence="2 3" key="1">
    <citation type="submission" date="2013-04" db="EMBL/GenBank/DDBJ databases">
        <authorList>
            <person name="Harkins D.M."/>
            <person name="Durkin A.S."/>
            <person name="Brinkac L.M."/>
            <person name="Haft D.H."/>
            <person name="Selengut J.D."/>
            <person name="Sanka R."/>
            <person name="DePew J."/>
            <person name="Purushe J."/>
            <person name="Hartskeerl R.A."/>
            <person name="Ahmed A."/>
            <person name="van der Linden H."/>
            <person name="Goris M.G.A."/>
            <person name="Vinetz J.M."/>
            <person name="Sutton G.G."/>
            <person name="Nierman W.C."/>
            <person name="Fouts D.E."/>
        </authorList>
    </citation>
    <scope>NUCLEOTIDE SEQUENCE [LARGE SCALE GENOMIC DNA]</scope>
    <source>
        <strain evidence="2 3">Sao Paulo</strain>
    </source>
</reference>
<name>A0A5E8HHG9_9LEPT</name>
<dbReference type="Proteomes" id="UP000013996">
    <property type="component" value="Unassembled WGS sequence"/>
</dbReference>
<evidence type="ECO:0000256" key="1">
    <source>
        <dbReference type="SAM" id="SignalP"/>
    </source>
</evidence>
<gene>
    <name evidence="2" type="ORF">LEP1GSC202_3534</name>
</gene>
<proteinExistence type="predicted"/>
<accession>A0A5E8HHG9</accession>